<keyword evidence="5 8" id="KW-0472">Membrane</keyword>
<feature type="region of interest" description="Disordered" evidence="7">
    <location>
        <begin position="1"/>
        <end position="22"/>
    </location>
</feature>
<dbReference type="GO" id="GO:0038023">
    <property type="term" value="F:signaling receptor activity"/>
    <property type="evidence" value="ECO:0007669"/>
    <property type="project" value="TreeGrafter"/>
</dbReference>
<comment type="caution">
    <text evidence="9">The sequence shown here is derived from an EMBL/GenBank/DDBJ whole genome shotgun (WGS) entry which is preliminary data.</text>
</comment>
<comment type="similarity">
    <text evidence="2">Belongs to the ADIPOR family.</text>
</comment>
<keyword evidence="4 8" id="KW-1133">Transmembrane helix</keyword>
<reference evidence="9" key="1">
    <citation type="submission" date="2021-11" db="EMBL/GenBank/DDBJ databases">
        <authorList>
            <consortium name="Genoscope - CEA"/>
            <person name="William W."/>
        </authorList>
    </citation>
    <scope>NUCLEOTIDE SEQUENCE</scope>
</reference>
<evidence type="ECO:0000256" key="5">
    <source>
        <dbReference type="ARBA" id="ARBA00023136"/>
    </source>
</evidence>
<gene>
    <name evidence="9" type="ORF">PECAL_2P13870</name>
</gene>
<name>A0A8J2WH78_9STRA</name>
<evidence type="ECO:0000313" key="9">
    <source>
        <dbReference type="EMBL" id="CAH0368325.1"/>
    </source>
</evidence>
<evidence type="ECO:0000256" key="7">
    <source>
        <dbReference type="SAM" id="MobiDB-lite"/>
    </source>
</evidence>
<dbReference type="Pfam" id="PF03006">
    <property type="entry name" value="HlyIII"/>
    <property type="match status" value="1"/>
</dbReference>
<keyword evidence="6" id="KW-0479">Metal-binding</keyword>
<feature type="transmembrane region" description="Helical" evidence="8">
    <location>
        <begin position="251"/>
        <end position="272"/>
    </location>
</feature>
<feature type="transmembrane region" description="Helical" evidence="8">
    <location>
        <begin position="220"/>
        <end position="239"/>
    </location>
</feature>
<dbReference type="Proteomes" id="UP000789595">
    <property type="component" value="Unassembled WGS sequence"/>
</dbReference>
<dbReference type="PANTHER" id="PTHR20855:SF52">
    <property type="entry name" value="ADIPONECTIN RECEPTOR PROTEIN"/>
    <property type="match status" value="1"/>
</dbReference>
<feature type="binding site" evidence="6">
    <location>
        <position position="262"/>
    </location>
    <ligand>
        <name>Zn(2+)</name>
        <dbReference type="ChEBI" id="CHEBI:29105"/>
    </ligand>
</feature>
<protein>
    <submittedName>
        <fullName evidence="9">Uncharacterized protein</fullName>
    </submittedName>
</protein>
<dbReference type="GO" id="GO:0046872">
    <property type="term" value="F:metal ion binding"/>
    <property type="evidence" value="ECO:0007669"/>
    <property type="project" value="UniProtKB-KW"/>
</dbReference>
<feature type="binding site" evidence="6">
    <location>
        <position position="119"/>
    </location>
    <ligand>
        <name>Zn(2+)</name>
        <dbReference type="ChEBI" id="CHEBI:29105"/>
    </ligand>
</feature>
<dbReference type="OrthoDB" id="5585746at2759"/>
<evidence type="ECO:0000256" key="3">
    <source>
        <dbReference type="ARBA" id="ARBA00022692"/>
    </source>
</evidence>
<keyword evidence="10" id="KW-1185">Reference proteome</keyword>
<sequence length="295" mass="33105">MSLLPTRRTSPPPPQTLDTPGAGWATKKKVVRAQDVPDGYETMPFVQSGYRVGYDSCGCITSIFEVHNETINIWTHWLGALWFAYLIRVDSSTSTWDASTILIFRLICLNLFASSAGYHTFGAISPRAMRLWLRADKLGISLMIAGSYIPGIWLGFRCRPRARLVWMAQALILLIVGAMLALECFPKRHSAKAFASLVAIGLLPTADFAMHGTAEEIRQFVPKLMLMFFFYGLGFFFFSTKWPESRWPGKFCIVGASHQLWHLCVLAAALAWHSDVRDYLALVELDSPVVRCGKF</sequence>
<dbReference type="PANTHER" id="PTHR20855">
    <property type="entry name" value="ADIPOR/PROGESTIN RECEPTOR-RELATED"/>
    <property type="match status" value="1"/>
</dbReference>
<dbReference type="AlphaFoldDB" id="A0A8J2WH78"/>
<feature type="transmembrane region" description="Helical" evidence="8">
    <location>
        <begin position="138"/>
        <end position="156"/>
    </location>
</feature>
<feature type="binding site" evidence="6">
    <location>
        <position position="258"/>
    </location>
    <ligand>
        <name>Zn(2+)</name>
        <dbReference type="ChEBI" id="CHEBI:29105"/>
    </ligand>
</feature>
<evidence type="ECO:0000256" key="2">
    <source>
        <dbReference type="ARBA" id="ARBA00007018"/>
    </source>
</evidence>
<dbReference type="GO" id="GO:0016020">
    <property type="term" value="C:membrane"/>
    <property type="evidence" value="ECO:0007669"/>
    <property type="project" value="UniProtKB-SubCell"/>
</dbReference>
<feature type="transmembrane region" description="Helical" evidence="8">
    <location>
        <begin position="99"/>
        <end position="118"/>
    </location>
</feature>
<evidence type="ECO:0000256" key="8">
    <source>
        <dbReference type="SAM" id="Phobius"/>
    </source>
</evidence>
<proteinExistence type="inferred from homology"/>
<accession>A0A8J2WH78</accession>
<keyword evidence="6" id="KW-0862">Zinc</keyword>
<organism evidence="9 10">
    <name type="scientific">Pelagomonas calceolata</name>
    <dbReference type="NCBI Taxonomy" id="35677"/>
    <lineage>
        <taxon>Eukaryota</taxon>
        <taxon>Sar</taxon>
        <taxon>Stramenopiles</taxon>
        <taxon>Ochrophyta</taxon>
        <taxon>Pelagophyceae</taxon>
        <taxon>Pelagomonadales</taxon>
        <taxon>Pelagomonadaceae</taxon>
        <taxon>Pelagomonas</taxon>
    </lineage>
</organism>
<feature type="transmembrane region" description="Helical" evidence="8">
    <location>
        <begin position="162"/>
        <end position="182"/>
    </location>
</feature>
<dbReference type="InterPro" id="IPR004254">
    <property type="entry name" value="AdipoR/HlyIII-related"/>
</dbReference>
<dbReference type="EMBL" id="CAKKNE010000002">
    <property type="protein sequence ID" value="CAH0368325.1"/>
    <property type="molecule type" value="Genomic_DNA"/>
</dbReference>
<comment type="subcellular location">
    <subcellularLocation>
        <location evidence="1">Membrane</location>
        <topology evidence="1">Multi-pass membrane protein</topology>
    </subcellularLocation>
</comment>
<evidence type="ECO:0000256" key="1">
    <source>
        <dbReference type="ARBA" id="ARBA00004141"/>
    </source>
</evidence>
<keyword evidence="3 8" id="KW-0812">Transmembrane</keyword>
<evidence type="ECO:0000256" key="6">
    <source>
        <dbReference type="PIRSR" id="PIRSR604254-1"/>
    </source>
</evidence>
<evidence type="ECO:0000256" key="4">
    <source>
        <dbReference type="ARBA" id="ARBA00022989"/>
    </source>
</evidence>
<evidence type="ECO:0000313" key="10">
    <source>
        <dbReference type="Proteomes" id="UP000789595"/>
    </source>
</evidence>